<dbReference type="InterPro" id="IPR036393">
    <property type="entry name" value="AceGlu_kinase-like_sf"/>
</dbReference>
<keyword evidence="11" id="KW-1185">Reference proteome</keyword>
<dbReference type="CDD" id="cd04250">
    <property type="entry name" value="AAK_NAGK-C"/>
    <property type="match status" value="1"/>
</dbReference>
<dbReference type="GO" id="GO:0005737">
    <property type="term" value="C:cytoplasm"/>
    <property type="evidence" value="ECO:0007669"/>
    <property type="project" value="UniProtKB-SubCell"/>
</dbReference>
<dbReference type="Pfam" id="PF00696">
    <property type="entry name" value="AA_kinase"/>
    <property type="match status" value="1"/>
</dbReference>
<keyword evidence="3 9" id="KW-0028">Amino-acid biosynthesis</keyword>
<dbReference type="GO" id="GO:0003991">
    <property type="term" value="F:acetylglutamate kinase activity"/>
    <property type="evidence" value="ECO:0007669"/>
    <property type="project" value="UniProtKB-UniRule"/>
</dbReference>
<name>A0A6M8IXJ7_9ACTN</name>
<dbReference type="Gene3D" id="3.40.1160.10">
    <property type="entry name" value="Acetylglutamate kinase-like"/>
    <property type="match status" value="1"/>
</dbReference>
<dbReference type="Proteomes" id="UP000503297">
    <property type="component" value="Chromosome"/>
</dbReference>
<dbReference type="InterPro" id="IPR037528">
    <property type="entry name" value="ArgB"/>
</dbReference>
<dbReference type="UniPathway" id="UPA00068">
    <property type="reaction ID" value="UER00107"/>
</dbReference>
<dbReference type="PRINTS" id="PR00474">
    <property type="entry name" value="GLU5KINASE"/>
</dbReference>
<evidence type="ECO:0000256" key="8">
    <source>
        <dbReference type="ARBA" id="ARBA00048141"/>
    </source>
</evidence>
<dbReference type="AlphaFoldDB" id="A0A6M8IXJ7"/>
<feature type="site" description="Transition state stabilizer" evidence="9">
    <location>
        <position position="251"/>
    </location>
</feature>
<dbReference type="RefSeq" id="WP_172164652.1">
    <property type="nucleotide sequence ID" value="NZ_CP053716.1"/>
</dbReference>
<evidence type="ECO:0000313" key="10">
    <source>
        <dbReference type="EMBL" id="QKF07525.1"/>
    </source>
</evidence>
<comment type="subcellular location">
    <subcellularLocation>
        <location evidence="9">Cytoplasm</location>
    </subcellularLocation>
</comment>
<keyword evidence="2 9" id="KW-0055">Arginine biosynthesis</keyword>
<evidence type="ECO:0000256" key="5">
    <source>
        <dbReference type="ARBA" id="ARBA00022741"/>
    </source>
</evidence>
<keyword evidence="5 9" id="KW-0547">Nucleotide-binding</keyword>
<evidence type="ECO:0000256" key="2">
    <source>
        <dbReference type="ARBA" id="ARBA00022571"/>
    </source>
</evidence>
<evidence type="ECO:0000256" key="1">
    <source>
        <dbReference type="ARBA" id="ARBA00004828"/>
    </source>
</evidence>
<keyword evidence="6 9" id="KW-0418">Kinase</keyword>
<dbReference type="KEGG" id="bwa:HLV38_04890"/>
<dbReference type="InterPro" id="IPR001057">
    <property type="entry name" value="Glu/AcGlu_kinase"/>
</dbReference>
<dbReference type="HAMAP" id="MF_00082">
    <property type="entry name" value="ArgB"/>
    <property type="match status" value="1"/>
</dbReference>
<keyword evidence="7 9" id="KW-0067">ATP-binding</keyword>
<evidence type="ECO:0000256" key="6">
    <source>
        <dbReference type="ARBA" id="ARBA00022777"/>
    </source>
</evidence>
<feature type="binding site" evidence="9">
    <location>
        <position position="96"/>
    </location>
    <ligand>
        <name>substrate</name>
    </ligand>
</feature>
<organism evidence="10 11">
    <name type="scientific">Berryella wangjianweii</name>
    <dbReference type="NCBI Taxonomy" id="2734634"/>
    <lineage>
        <taxon>Bacteria</taxon>
        <taxon>Bacillati</taxon>
        <taxon>Actinomycetota</taxon>
        <taxon>Coriobacteriia</taxon>
        <taxon>Eggerthellales</taxon>
        <taxon>Eggerthellaceae</taxon>
        <taxon>Berryella</taxon>
    </lineage>
</organism>
<dbReference type="EMBL" id="CP053716">
    <property type="protein sequence ID" value="QKF07525.1"/>
    <property type="molecule type" value="Genomic_DNA"/>
</dbReference>
<keyword evidence="9" id="KW-0963">Cytoplasm</keyword>
<evidence type="ECO:0000256" key="3">
    <source>
        <dbReference type="ARBA" id="ARBA00022605"/>
    </source>
</evidence>
<accession>A0A6M8IXJ7</accession>
<dbReference type="EC" id="2.7.2.8" evidence="9"/>
<feature type="binding site" evidence="9">
    <location>
        <position position="188"/>
    </location>
    <ligand>
        <name>substrate</name>
    </ligand>
</feature>
<dbReference type="PIRSF" id="PIRSF000728">
    <property type="entry name" value="NAGK"/>
    <property type="match status" value="1"/>
</dbReference>
<dbReference type="SUPFAM" id="SSF53633">
    <property type="entry name" value="Carbamate kinase-like"/>
    <property type="match status" value="1"/>
</dbReference>
<evidence type="ECO:0000256" key="9">
    <source>
        <dbReference type="HAMAP-Rule" id="MF_00082"/>
    </source>
</evidence>
<comment type="function">
    <text evidence="9">Catalyzes the ATP-dependent phosphorylation of N-acetyl-L-glutamate.</text>
</comment>
<dbReference type="GO" id="GO:0005524">
    <property type="term" value="F:ATP binding"/>
    <property type="evidence" value="ECO:0007669"/>
    <property type="project" value="UniProtKB-UniRule"/>
</dbReference>
<dbReference type="NCBIfam" id="TIGR00761">
    <property type="entry name" value="argB"/>
    <property type="match status" value="1"/>
</dbReference>
<comment type="catalytic activity">
    <reaction evidence="8 9">
        <text>N-acetyl-L-glutamate + ATP = N-acetyl-L-glutamyl 5-phosphate + ADP</text>
        <dbReference type="Rhea" id="RHEA:14629"/>
        <dbReference type="ChEBI" id="CHEBI:30616"/>
        <dbReference type="ChEBI" id="CHEBI:44337"/>
        <dbReference type="ChEBI" id="CHEBI:57936"/>
        <dbReference type="ChEBI" id="CHEBI:456216"/>
        <dbReference type="EC" id="2.7.2.8"/>
    </reaction>
</comment>
<dbReference type="PANTHER" id="PTHR23342:SF0">
    <property type="entry name" value="N-ACETYLGLUTAMATE SYNTHASE, MITOCHONDRIAL"/>
    <property type="match status" value="1"/>
</dbReference>
<dbReference type="GO" id="GO:0042450">
    <property type="term" value="P:L-arginine biosynthetic process via ornithine"/>
    <property type="evidence" value="ECO:0007669"/>
    <property type="project" value="UniProtKB-UniRule"/>
</dbReference>
<protein>
    <recommendedName>
        <fullName evidence="9">Acetylglutamate kinase</fullName>
        <ecNumber evidence="9">2.7.2.8</ecNumber>
    </recommendedName>
    <alternativeName>
        <fullName evidence="9">N-acetyl-L-glutamate 5-phosphotransferase</fullName>
    </alternativeName>
    <alternativeName>
        <fullName evidence="9">NAG kinase</fullName>
        <shortName evidence="9">NAGK</shortName>
    </alternativeName>
</protein>
<evidence type="ECO:0000256" key="4">
    <source>
        <dbReference type="ARBA" id="ARBA00022679"/>
    </source>
</evidence>
<dbReference type="InterPro" id="IPR004662">
    <property type="entry name" value="AcgluKinase_fam"/>
</dbReference>
<reference evidence="11" key="1">
    <citation type="submission" date="2020-05" db="EMBL/GenBank/DDBJ databases">
        <title>Novel species in genus Nocardioides.</title>
        <authorList>
            <person name="Zhang G."/>
        </authorList>
    </citation>
    <scope>NUCLEOTIDE SEQUENCE [LARGE SCALE GENOMIC DNA]</scope>
    <source>
        <strain evidence="11">zg-1050</strain>
    </source>
</reference>
<proteinExistence type="inferred from homology"/>
<feature type="binding site" evidence="9">
    <location>
        <begin position="74"/>
        <end position="75"/>
    </location>
    <ligand>
        <name>substrate</name>
    </ligand>
</feature>
<dbReference type="InterPro" id="IPR041727">
    <property type="entry name" value="NAGK-C"/>
</dbReference>
<keyword evidence="4 9" id="KW-0808">Transferase</keyword>
<evidence type="ECO:0000313" key="11">
    <source>
        <dbReference type="Proteomes" id="UP000503297"/>
    </source>
</evidence>
<dbReference type="FunFam" id="3.40.1160.10:FF:000004">
    <property type="entry name" value="Acetylglutamate kinase"/>
    <property type="match status" value="1"/>
</dbReference>
<dbReference type="PANTHER" id="PTHR23342">
    <property type="entry name" value="N-ACETYLGLUTAMATE SYNTHASE"/>
    <property type="match status" value="1"/>
</dbReference>
<comment type="similarity">
    <text evidence="9">Belongs to the acetylglutamate kinase family. ArgB subfamily.</text>
</comment>
<feature type="site" description="Transition state stabilizer" evidence="9">
    <location>
        <position position="39"/>
    </location>
</feature>
<dbReference type="InterPro" id="IPR001048">
    <property type="entry name" value="Asp/Glu/Uridylate_kinase"/>
</dbReference>
<sequence>MQFARKQQQELRAGSEMAAMLAEATPWIKTATGKTVVIKYGGSAMVDERIRQEVMNDIVLLKLIGLNPAIIHGGGNAISDMMGRLDIPVEFKGGLRVTGDEAMDVTRMVLTGQVNQDLVRDLNRHGNLAVGVSGADGGTIIAKQMSPDLGRVGRIATINAGFVNEVIAADYIPVIASVALGTDGGYYNINADMVAGDIAAAIGAHKVIFLTDVDGLYRDFSDKDSLISDLTVDEAEEMIQSGSLATGMIPKLRSCVAALRAGVPRAHIVNGTTPHALLLELLTDAGVGTVITPTQADESYEAHPLGNFASKLNENYASSDDRVRSIWNRE</sequence>
<evidence type="ECO:0000256" key="7">
    <source>
        <dbReference type="ARBA" id="ARBA00022840"/>
    </source>
</evidence>
<comment type="pathway">
    <text evidence="1 9">Amino-acid biosynthesis; L-arginine biosynthesis; N(2)-acetyl-L-ornithine from L-glutamate: step 2/4.</text>
</comment>
<gene>
    <name evidence="9 10" type="primary">argB</name>
    <name evidence="10" type="ORF">HLV38_04890</name>
</gene>